<evidence type="ECO:0000313" key="6">
    <source>
        <dbReference type="Proteomes" id="UP000037460"/>
    </source>
</evidence>
<evidence type="ECO:0000256" key="1">
    <source>
        <dbReference type="ARBA" id="ARBA00022723"/>
    </source>
</evidence>
<keyword evidence="1" id="KW-0479">Metal-binding</keyword>
<dbReference type="InterPro" id="IPR011992">
    <property type="entry name" value="EF-hand-dom_pair"/>
</dbReference>
<dbReference type="SUPFAM" id="SSF47473">
    <property type="entry name" value="EF-hand"/>
    <property type="match status" value="1"/>
</dbReference>
<feature type="domain" description="EF-hand" evidence="4">
    <location>
        <begin position="50"/>
        <end position="85"/>
    </location>
</feature>
<sequence>MGLVGRSFWAVMGWKASMFRMELREFDQLVQDLESGVLRAAAAPSYDPANIPPRVFAAFRAHDANRDGYLDRTEMRHALLRYGIDSKQAGAARVLAGLERRPAGRIDIADFAKLVRQLESGERAAAREAVPARVRRTFEAFDKGGHGHLEVREIRAALRHYGLDVTKPSASSLLYAFDARPVGRLDVNEFAQLARGEPSSSRDIRMLEASLLTKLDGRAGTDSDMSRARVLTNLFGAVNPNGEQYASEAEFVSAIGRLSLGASPYAGVRSANPHMRIKSGWKFEVRPQTLTALFDKYAEQMAHRLLAAISMHVLTTAPSSLPHRYAEQIGSERLIDVEALYARLKRAVTPYGRDATSLEIAELEMRSDLERELREHPHAPRGRAGGGGVLVGARDYISPSFYVGDRRNMPRQH</sequence>
<organism evidence="5 6">
    <name type="scientific">Chrysochromulina tobinii</name>
    <dbReference type="NCBI Taxonomy" id="1460289"/>
    <lineage>
        <taxon>Eukaryota</taxon>
        <taxon>Haptista</taxon>
        <taxon>Haptophyta</taxon>
        <taxon>Prymnesiophyceae</taxon>
        <taxon>Prymnesiales</taxon>
        <taxon>Chrysochromulinaceae</taxon>
        <taxon>Chrysochromulina</taxon>
    </lineage>
</organism>
<dbReference type="PROSITE" id="PS00018">
    <property type="entry name" value="EF_HAND_1"/>
    <property type="match status" value="1"/>
</dbReference>
<reference evidence="6" key="1">
    <citation type="journal article" date="2015" name="PLoS Genet.">
        <title>Genome Sequence and Transcriptome Analyses of Chrysochromulina tobin: Metabolic Tools for Enhanced Algal Fitness in the Prominent Order Prymnesiales (Haptophyceae).</title>
        <authorList>
            <person name="Hovde B.T."/>
            <person name="Deodato C.R."/>
            <person name="Hunsperger H.M."/>
            <person name="Ryken S.A."/>
            <person name="Yost W."/>
            <person name="Jha R.K."/>
            <person name="Patterson J."/>
            <person name="Monnat R.J. Jr."/>
            <person name="Barlow S.B."/>
            <person name="Starkenburg S.R."/>
            <person name="Cattolico R.A."/>
        </authorList>
    </citation>
    <scope>NUCLEOTIDE SEQUENCE</scope>
    <source>
        <strain evidence="6">CCMP291</strain>
    </source>
</reference>
<dbReference type="InterPro" id="IPR018247">
    <property type="entry name" value="EF_Hand_1_Ca_BS"/>
</dbReference>
<dbReference type="PANTHER" id="PTHR34524">
    <property type="entry name" value="CALCYPHOSIN"/>
    <property type="match status" value="1"/>
</dbReference>
<dbReference type="Gene3D" id="1.10.238.10">
    <property type="entry name" value="EF-hand"/>
    <property type="match status" value="2"/>
</dbReference>
<keyword evidence="3" id="KW-0106">Calcium</keyword>
<dbReference type="Pfam" id="PF13405">
    <property type="entry name" value="EF-hand_6"/>
    <property type="match status" value="1"/>
</dbReference>
<evidence type="ECO:0000313" key="5">
    <source>
        <dbReference type="EMBL" id="KOO26786.1"/>
    </source>
</evidence>
<keyword evidence="6" id="KW-1185">Reference proteome</keyword>
<evidence type="ECO:0000256" key="3">
    <source>
        <dbReference type="ARBA" id="ARBA00022837"/>
    </source>
</evidence>
<dbReference type="GO" id="GO:0005509">
    <property type="term" value="F:calcium ion binding"/>
    <property type="evidence" value="ECO:0007669"/>
    <property type="project" value="InterPro"/>
</dbReference>
<name>A0A0M0JJL4_9EUKA</name>
<dbReference type="EMBL" id="JWZX01002801">
    <property type="protein sequence ID" value="KOO26786.1"/>
    <property type="molecule type" value="Genomic_DNA"/>
</dbReference>
<comment type="caution">
    <text evidence="5">The sequence shown here is derived from an EMBL/GenBank/DDBJ whole genome shotgun (WGS) entry which is preliminary data.</text>
</comment>
<evidence type="ECO:0000256" key="2">
    <source>
        <dbReference type="ARBA" id="ARBA00022737"/>
    </source>
</evidence>
<accession>A0A0M0JJL4</accession>
<feature type="domain" description="EF-hand" evidence="4">
    <location>
        <begin position="129"/>
        <end position="164"/>
    </location>
</feature>
<dbReference type="PROSITE" id="PS50222">
    <property type="entry name" value="EF_HAND_2"/>
    <property type="match status" value="2"/>
</dbReference>
<gene>
    <name evidence="5" type="ORF">Ctob_013141</name>
</gene>
<dbReference type="InterPro" id="IPR002048">
    <property type="entry name" value="EF_hand_dom"/>
</dbReference>
<dbReference type="Pfam" id="PF13499">
    <property type="entry name" value="EF-hand_7"/>
    <property type="match status" value="1"/>
</dbReference>
<evidence type="ECO:0000259" key="4">
    <source>
        <dbReference type="PROSITE" id="PS50222"/>
    </source>
</evidence>
<protein>
    <submittedName>
        <fullName evidence="5">Ef hand family protein</fullName>
    </submittedName>
</protein>
<dbReference type="Proteomes" id="UP000037460">
    <property type="component" value="Unassembled WGS sequence"/>
</dbReference>
<dbReference type="InterPro" id="IPR051581">
    <property type="entry name" value="Ca-bind"/>
</dbReference>
<dbReference type="AlphaFoldDB" id="A0A0M0JJL4"/>
<proteinExistence type="predicted"/>
<keyword evidence="2" id="KW-0677">Repeat</keyword>
<dbReference type="PANTHER" id="PTHR34524:SF6">
    <property type="entry name" value="CALCYPHOSINE LIKE"/>
    <property type="match status" value="1"/>
</dbReference>